<gene>
    <name evidence="2" type="ORF">GA0070608_0182</name>
</gene>
<keyword evidence="2" id="KW-0489">Methyltransferase</keyword>
<dbReference type="Proteomes" id="UP000199343">
    <property type="component" value="Unassembled WGS sequence"/>
</dbReference>
<evidence type="ECO:0000313" key="3">
    <source>
        <dbReference type="Proteomes" id="UP000199343"/>
    </source>
</evidence>
<dbReference type="CDD" id="cd02440">
    <property type="entry name" value="AdoMet_MTases"/>
    <property type="match status" value="1"/>
</dbReference>
<dbReference type="EMBL" id="FMIC01000002">
    <property type="protein sequence ID" value="SCL47200.1"/>
    <property type="molecule type" value="Genomic_DNA"/>
</dbReference>
<dbReference type="InterPro" id="IPR041698">
    <property type="entry name" value="Methyltransf_25"/>
</dbReference>
<dbReference type="Pfam" id="PF13649">
    <property type="entry name" value="Methyltransf_25"/>
    <property type="match status" value="1"/>
</dbReference>
<organism evidence="2 3">
    <name type="scientific">Micromonospora peucetia</name>
    <dbReference type="NCBI Taxonomy" id="47871"/>
    <lineage>
        <taxon>Bacteria</taxon>
        <taxon>Bacillati</taxon>
        <taxon>Actinomycetota</taxon>
        <taxon>Actinomycetes</taxon>
        <taxon>Micromonosporales</taxon>
        <taxon>Micromonosporaceae</taxon>
        <taxon>Micromonospora</taxon>
    </lineage>
</organism>
<dbReference type="SUPFAM" id="SSF53335">
    <property type="entry name" value="S-adenosyl-L-methionine-dependent methyltransferases"/>
    <property type="match status" value="1"/>
</dbReference>
<accession>A0A1C6TZD6</accession>
<dbReference type="AlphaFoldDB" id="A0A1C6TZD6"/>
<dbReference type="STRING" id="47871.GA0070608_0182"/>
<evidence type="ECO:0000313" key="2">
    <source>
        <dbReference type="EMBL" id="SCL47200.1"/>
    </source>
</evidence>
<sequence>MRPAGRSAAARTAGGGTPVTISQEMHALGWNYGPLSTEVYNLDKPIGHSFGDVEYYRRQLGGIEGSVLEPAVGTGRVLVPLLESGLRVEGCDTSADMLALCRAECASRDLAPVLHHADMADFLRPGAYSAVIIPAGSIVLLDGREATARALANFHQNLEPGGCLLIDVPAPDMATDAAPMRYWRRDDYVWTLQTLRVEYDRATNQRTEWLRYDKWHDGALVGSELQLFRLQLWSIAEFRQLLVDAGFTDVTVTADYGDAAPGPSSDNWTFRALRH</sequence>
<protein>
    <submittedName>
        <fullName evidence="2">SAM-dependent methyltransferase</fullName>
    </submittedName>
</protein>
<name>A0A1C6TZD6_9ACTN</name>
<dbReference type="InterPro" id="IPR029063">
    <property type="entry name" value="SAM-dependent_MTases_sf"/>
</dbReference>
<keyword evidence="2" id="KW-0808">Transferase</keyword>
<feature type="domain" description="Methyltransferase" evidence="1">
    <location>
        <begin position="67"/>
        <end position="162"/>
    </location>
</feature>
<reference evidence="2 3" key="1">
    <citation type="submission" date="2016-06" db="EMBL/GenBank/DDBJ databases">
        <authorList>
            <person name="Kjaerup R.B."/>
            <person name="Dalgaard T.S."/>
            <person name="Juul-Madsen H.R."/>
        </authorList>
    </citation>
    <scope>NUCLEOTIDE SEQUENCE [LARGE SCALE GENOMIC DNA]</scope>
    <source>
        <strain evidence="2 3">DSM 43363</strain>
    </source>
</reference>
<dbReference type="GO" id="GO:0032259">
    <property type="term" value="P:methylation"/>
    <property type="evidence" value="ECO:0007669"/>
    <property type="project" value="UniProtKB-KW"/>
</dbReference>
<evidence type="ECO:0000259" key="1">
    <source>
        <dbReference type="Pfam" id="PF13649"/>
    </source>
</evidence>
<proteinExistence type="predicted"/>
<dbReference type="Gene3D" id="3.40.50.150">
    <property type="entry name" value="Vaccinia Virus protein VP39"/>
    <property type="match status" value="1"/>
</dbReference>
<dbReference type="GO" id="GO:0008168">
    <property type="term" value="F:methyltransferase activity"/>
    <property type="evidence" value="ECO:0007669"/>
    <property type="project" value="UniProtKB-KW"/>
</dbReference>
<dbReference type="Gene3D" id="2.20.130.10">
    <property type="entry name" value="CAC2371-like domains"/>
    <property type="match status" value="1"/>
</dbReference>